<evidence type="ECO:0000313" key="2">
    <source>
        <dbReference type="EMBL" id="AFY91650.1"/>
    </source>
</evidence>
<dbReference type="Pfam" id="PF09346">
    <property type="entry name" value="SMI1_KNR4"/>
    <property type="match status" value="1"/>
</dbReference>
<dbReference type="eggNOG" id="ENOG5030MIU">
    <property type="taxonomic scope" value="Bacteria"/>
</dbReference>
<dbReference type="KEGG" id="cmp:Cha6605_0351"/>
<dbReference type="OrthoDB" id="1078196at2"/>
<accession>K9U9Z1</accession>
<dbReference type="Proteomes" id="UP000010366">
    <property type="component" value="Chromosome"/>
</dbReference>
<dbReference type="EMBL" id="CP003600">
    <property type="protein sequence ID" value="AFY91650.1"/>
    <property type="molecule type" value="Genomic_DNA"/>
</dbReference>
<organism evidence="2 3">
    <name type="scientific">Chamaesiphon minutus (strain ATCC 27169 / PCC 6605)</name>
    <dbReference type="NCBI Taxonomy" id="1173020"/>
    <lineage>
        <taxon>Bacteria</taxon>
        <taxon>Bacillati</taxon>
        <taxon>Cyanobacteriota</taxon>
        <taxon>Cyanophyceae</taxon>
        <taxon>Gomontiellales</taxon>
        <taxon>Chamaesiphonaceae</taxon>
        <taxon>Chamaesiphon</taxon>
    </lineage>
</organism>
<dbReference type="InterPro" id="IPR018958">
    <property type="entry name" value="Knr4/Smi1-like_dom"/>
</dbReference>
<keyword evidence="3" id="KW-1185">Reference proteome</keyword>
<protein>
    <recommendedName>
        <fullName evidence="1">Knr4/Smi1-like domain-containing protein</fullName>
    </recommendedName>
</protein>
<evidence type="ECO:0000259" key="1">
    <source>
        <dbReference type="Pfam" id="PF09346"/>
    </source>
</evidence>
<evidence type="ECO:0000313" key="3">
    <source>
        <dbReference type="Proteomes" id="UP000010366"/>
    </source>
</evidence>
<dbReference type="HOGENOM" id="CLU_1319006_0_0_3"/>
<feature type="domain" description="Knr4/Smi1-like" evidence="1">
    <location>
        <begin position="34"/>
        <end position="155"/>
    </location>
</feature>
<dbReference type="RefSeq" id="WP_015157844.1">
    <property type="nucleotide sequence ID" value="NC_019697.1"/>
</dbReference>
<sequence>MKTKLLLEELIELIKNLDYTVPDDVLGTGHSTVEIESQIKIKPIPDSLIDLYSCIDGGDDAILIPTHWLLPLNRINEEIDLFLKSYPIFSDVIDEGQVNNIDEFLEWQPDMIPFFEDRAAGNIFVRSLANDNSVWAATKYSSVYKINTSIDKFLSSVIEFYRQGAYFLDRDEYEDGSYEDELQWNTDYELVREIVKQIDPEIENYCPP</sequence>
<dbReference type="PATRIC" id="fig|1173020.3.peg.419"/>
<proteinExistence type="predicted"/>
<dbReference type="AlphaFoldDB" id="K9U9Z1"/>
<reference evidence="2 3" key="1">
    <citation type="submission" date="2012-05" db="EMBL/GenBank/DDBJ databases">
        <title>Finished chromosome of genome of Chamaesiphon sp. PCC 6605.</title>
        <authorList>
            <consortium name="US DOE Joint Genome Institute"/>
            <person name="Gugger M."/>
            <person name="Coursin T."/>
            <person name="Rippka R."/>
            <person name="Tandeau De Marsac N."/>
            <person name="Huntemann M."/>
            <person name="Wei C.-L."/>
            <person name="Han J."/>
            <person name="Detter J.C."/>
            <person name="Han C."/>
            <person name="Tapia R."/>
            <person name="Chen A."/>
            <person name="Kyrpides N."/>
            <person name="Mavromatis K."/>
            <person name="Markowitz V."/>
            <person name="Szeto E."/>
            <person name="Ivanova N."/>
            <person name="Pagani I."/>
            <person name="Pati A."/>
            <person name="Goodwin L."/>
            <person name="Nordberg H.P."/>
            <person name="Cantor M.N."/>
            <person name="Hua S.X."/>
            <person name="Woyke T."/>
            <person name="Kerfeld C.A."/>
        </authorList>
    </citation>
    <scope>NUCLEOTIDE SEQUENCE [LARGE SCALE GENOMIC DNA]</scope>
    <source>
        <strain evidence="3">ATCC 27169 / PCC 6605</strain>
    </source>
</reference>
<name>K9U9Z1_CHAP6</name>
<gene>
    <name evidence="2" type="ORF">Cha6605_0351</name>
</gene>